<name>A0A1I1TCP6_9GAMM</name>
<dbReference type="GO" id="GO:0009279">
    <property type="term" value="C:cell outer membrane"/>
    <property type="evidence" value="ECO:0007669"/>
    <property type="project" value="UniProtKB-SubCell"/>
</dbReference>
<evidence type="ECO:0000256" key="4">
    <source>
        <dbReference type="ARBA" id="ARBA00016202"/>
    </source>
</evidence>
<dbReference type="InterPro" id="IPR029046">
    <property type="entry name" value="LolA/LolB/LppX"/>
</dbReference>
<dbReference type="GO" id="GO:0044874">
    <property type="term" value="P:lipoprotein localization to outer membrane"/>
    <property type="evidence" value="ECO:0007669"/>
    <property type="project" value="UniProtKB-UniRule"/>
</dbReference>
<feature type="signal peptide" evidence="14">
    <location>
        <begin position="1"/>
        <end position="20"/>
    </location>
</feature>
<dbReference type="GO" id="GO:0015031">
    <property type="term" value="P:protein transport"/>
    <property type="evidence" value="ECO:0007669"/>
    <property type="project" value="UniProtKB-KW"/>
</dbReference>
<keyword evidence="10 13" id="KW-0143">Chaperone</keyword>
<evidence type="ECO:0000256" key="2">
    <source>
        <dbReference type="ARBA" id="ARBA00009696"/>
    </source>
</evidence>
<keyword evidence="12 13" id="KW-0449">Lipoprotein</keyword>
<dbReference type="Proteomes" id="UP000198862">
    <property type="component" value="Unassembled WGS sequence"/>
</dbReference>
<dbReference type="AlphaFoldDB" id="A0A1I1TCP6"/>
<keyword evidence="6 13" id="KW-0732">Signal</keyword>
<comment type="subunit">
    <text evidence="3 13">Monomer.</text>
</comment>
<keyword evidence="5 13" id="KW-0813">Transport</keyword>
<feature type="chain" id="PRO_5011772945" description="Outer-membrane lipoprotein LolB" evidence="14">
    <location>
        <begin position="21"/>
        <end position="199"/>
    </location>
</feature>
<gene>
    <name evidence="13" type="primary">lolB</name>
    <name evidence="15" type="ORF">SAMN02745724_04854</name>
</gene>
<dbReference type="RefSeq" id="WP_091990913.1">
    <property type="nucleotide sequence ID" value="NZ_FOLO01000068.1"/>
</dbReference>
<organism evidence="15 16">
    <name type="scientific">Pseudoalteromonas denitrificans DSM 6059</name>
    <dbReference type="NCBI Taxonomy" id="1123010"/>
    <lineage>
        <taxon>Bacteria</taxon>
        <taxon>Pseudomonadati</taxon>
        <taxon>Pseudomonadota</taxon>
        <taxon>Gammaproteobacteria</taxon>
        <taxon>Alteromonadales</taxon>
        <taxon>Pseudoalteromonadaceae</taxon>
        <taxon>Pseudoalteromonas</taxon>
    </lineage>
</organism>
<comment type="subcellular location">
    <subcellularLocation>
        <location evidence="1 13">Cell outer membrane</location>
        <topology evidence="1 13">Lipid-anchor</topology>
    </subcellularLocation>
</comment>
<dbReference type="NCBIfam" id="TIGR00548">
    <property type="entry name" value="lolB"/>
    <property type="match status" value="1"/>
</dbReference>
<keyword evidence="9 13" id="KW-0564">Palmitate</keyword>
<accession>A0A1I1TCP6</accession>
<comment type="function">
    <text evidence="13">Plays a critical role in the incorporation of lipoproteins in the outer membrane after they are released by the LolA protein.</text>
</comment>
<evidence type="ECO:0000256" key="3">
    <source>
        <dbReference type="ARBA" id="ARBA00011245"/>
    </source>
</evidence>
<keyword evidence="11 13" id="KW-0998">Cell outer membrane</keyword>
<evidence type="ECO:0000256" key="12">
    <source>
        <dbReference type="ARBA" id="ARBA00023288"/>
    </source>
</evidence>
<keyword evidence="8 13" id="KW-0472">Membrane</keyword>
<evidence type="ECO:0000256" key="14">
    <source>
        <dbReference type="SAM" id="SignalP"/>
    </source>
</evidence>
<evidence type="ECO:0000256" key="5">
    <source>
        <dbReference type="ARBA" id="ARBA00022448"/>
    </source>
</evidence>
<evidence type="ECO:0000256" key="7">
    <source>
        <dbReference type="ARBA" id="ARBA00022927"/>
    </source>
</evidence>
<dbReference type="InterPro" id="IPR004565">
    <property type="entry name" value="OM_lipoprot_LolB"/>
</dbReference>
<evidence type="ECO:0000256" key="11">
    <source>
        <dbReference type="ARBA" id="ARBA00023237"/>
    </source>
</evidence>
<dbReference type="PROSITE" id="PS51257">
    <property type="entry name" value="PROKAR_LIPOPROTEIN"/>
    <property type="match status" value="1"/>
</dbReference>
<proteinExistence type="inferred from homology"/>
<dbReference type="STRING" id="1123010.SAMN02745724_04854"/>
<dbReference type="CDD" id="cd16326">
    <property type="entry name" value="LolB"/>
    <property type="match status" value="1"/>
</dbReference>
<evidence type="ECO:0000313" key="15">
    <source>
        <dbReference type="EMBL" id="SFD56359.1"/>
    </source>
</evidence>
<evidence type="ECO:0000256" key="9">
    <source>
        <dbReference type="ARBA" id="ARBA00023139"/>
    </source>
</evidence>
<dbReference type="Gene3D" id="2.50.20.10">
    <property type="entry name" value="Lipoprotein localisation LolA/LolB/LppX"/>
    <property type="match status" value="1"/>
</dbReference>
<dbReference type="EMBL" id="FOLO01000068">
    <property type="protein sequence ID" value="SFD56359.1"/>
    <property type="molecule type" value="Genomic_DNA"/>
</dbReference>
<evidence type="ECO:0000256" key="8">
    <source>
        <dbReference type="ARBA" id="ARBA00023136"/>
    </source>
</evidence>
<sequence length="199" mass="23263">MRLYLILLIVFLFISGCAQQITDDKGIYSDWKSRINKQNTWKANGKIAFINTNERQSANFTWKNNGDKHTPNFKLKLTTFIGTQILSVSQEKNKAQLDYDGKTYFDTSAQNMLNRLTNISFPVSDAPSWLKGRPKSNNIKFDDLDRVQSARIQDNKGEFWHVTYNQYAQTDGFWLPRKMSLVNRDLKIKMQIHSWQITQ</sequence>
<reference evidence="15 16" key="1">
    <citation type="submission" date="2016-10" db="EMBL/GenBank/DDBJ databases">
        <authorList>
            <person name="de Groot N.N."/>
        </authorList>
    </citation>
    <scope>NUCLEOTIDE SEQUENCE [LARGE SCALE GENOMIC DNA]</scope>
    <source>
        <strain evidence="15 16">DSM 6059</strain>
    </source>
</reference>
<evidence type="ECO:0000313" key="16">
    <source>
        <dbReference type="Proteomes" id="UP000198862"/>
    </source>
</evidence>
<comment type="similarity">
    <text evidence="2 13">Belongs to the LolB family.</text>
</comment>
<evidence type="ECO:0000256" key="13">
    <source>
        <dbReference type="HAMAP-Rule" id="MF_00233"/>
    </source>
</evidence>
<keyword evidence="7 13" id="KW-0653">Protein transport</keyword>
<dbReference type="HAMAP" id="MF_00233">
    <property type="entry name" value="LolB"/>
    <property type="match status" value="1"/>
</dbReference>
<evidence type="ECO:0000256" key="6">
    <source>
        <dbReference type="ARBA" id="ARBA00022729"/>
    </source>
</evidence>
<protein>
    <recommendedName>
        <fullName evidence="4 13">Outer-membrane lipoprotein LolB</fullName>
    </recommendedName>
</protein>
<evidence type="ECO:0000256" key="10">
    <source>
        <dbReference type="ARBA" id="ARBA00023186"/>
    </source>
</evidence>
<dbReference type="SUPFAM" id="SSF89392">
    <property type="entry name" value="Prokaryotic lipoproteins and lipoprotein localization factors"/>
    <property type="match status" value="1"/>
</dbReference>
<dbReference type="Pfam" id="PF03550">
    <property type="entry name" value="LolB"/>
    <property type="match status" value="1"/>
</dbReference>
<dbReference type="OrthoDB" id="9797618at2"/>
<keyword evidence="16" id="KW-1185">Reference proteome</keyword>
<evidence type="ECO:0000256" key="1">
    <source>
        <dbReference type="ARBA" id="ARBA00004459"/>
    </source>
</evidence>